<evidence type="ECO:0000256" key="1">
    <source>
        <dbReference type="ARBA" id="ARBA00022723"/>
    </source>
</evidence>
<evidence type="ECO:0000313" key="7">
    <source>
        <dbReference type="EMBL" id="KAL0311451.1"/>
    </source>
</evidence>
<reference evidence="7" key="2">
    <citation type="journal article" date="2024" name="Plant">
        <title>Genomic evolution and insights into agronomic trait innovations of Sesamum species.</title>
        <authorList>
            <person name="Miao H."/>
            <person name="Wang L."/>
            <person name="Qu L."/>
            <person name="Liu H."/>
            <person name="Sun Y."/>
            <person name="Le M."/>
            <person name="Wang Q."/>
            <person name="Wei S."/>
            <person name="Zheng Y."/>
            <person name="Lin W."/>
            <person name="Duan Y."/>
            <person name="Cao H."/>
            <person name="Xiong S."/>
            <person name="Wang X."/>
            <person name="Wei L."/>
            <person name="Li C."/>
            <person name="Ma Q."/>
            <person name="Ju M."/>
            <person name="Zhao R."/>
            <person name="Li G."/>
            <person name="Mu C."/>
            <person name="Tian Q."/>
            <person name="Mei H."/>
            <person name="Zhang T."/>
            <person name="Gao T."/>
            <person name="Zhang H."/>
        </authorList>
    </citation>
    <scope>NUCLEOTIDE SEQUENCE</scope>
    <source>
        <strain evidence="7">G01</strain>
    </source>
</reference>
<dbReference type="PROSITE" id="PS50966">
    <property type="entry name" value="ZF_SWIM"/>
    <property type="match status" value="1"/>
</dbReference>
<evidence type="ECO:0000256" key="5">
    <source>
        <dbReference type="SAM" id="MobiDB-lite"/>
    </source>
</evidence>
<feature type="compositionally biased region" description="Polar residues" evidence="5">
    <location>
        <begin position="217"/>
        <end position="230"/>
    </location>
</feature>
<evidence type="ECO:0000256" key="4">
    <source>
        <dbReference type="PROSITE-ProRule" id="PRU00325"/>
    </source>
</evidence>
<protein>
    <recommendedName>
        <fullName evidence="6">SWIM-type domain-containing protein</fullName>
    </recommendedName>
</protein>
<organism evidence="7">
    <name type="scientific">Sesamum angustifolium</name>
    <dbReference type="NCBI Taxonomy" id="2727405"/>
    <lineage>
        <taxon>Eukaryota</taxon>
        <taxon>Viridiplantae</taxon>
        <taxon>Streptophyta</taxon>
        <taxon>Embryophyta</taxon>
        <taxon>Tracheophyta</taxon>
        <taxon>Spermatophyta</taxon>
        <taxon>Magnoliopsida</taxon>
        <taxon>eudicotyledons</taxon>
        <taxon>Gunneridae</taxon>
        <taxon>Pentapetalae</taxon>
        <taxon>asterids</taxon>
        <taxon>lamiids</taxon>
        <taxon>Lamiales</taxon>
        <taxon>Pedaliaceae</taxon>
        <taxon>Sesamum</taxon>
    </lineage>
</organism>
<dbReference type="InterPro" id="IPR018289">
    <property type="entry name" value="MULE_transposase_dom"/>
</dbReference>
<sequence length="784" mass="89366">MSTSAARVDIFLYFSSSYTSDGWCFTYDRRPVAATRIPRSSTYAQFLKKIYQKIGVDSNKYLLKVSAKHSCQYLGRIKETLFPITNDGSLSFLLDPEAEIPMLEVYVDAEQIHVEPPPQMSQQWGEINPQMSQQWGEANAQMSNQWGEYMTLLNNLGLPSCSNTDYLAGTSNPDFGAGTSNLDFGAGTSNSEPEYYTPNLVTVTQGLDNIDFHYTEPTQSHTPLSENFIPNENDVEDPTTDSFVNESDEASEPDEAEYPIPPEDGPDRVDINVIAEAFAQRRAETSSEPALPDMNTQPIFYRSIPFFQQTFPEIPADSVDVPNLRAYIASLHLGHVKCNPSYGIKHVIQNVKDQTGYDVPYQKAWYSLKIACEIVYGTWESSIQKLPAYLGAIQKYNPETIVEWKHKGFQASTGKYVMGYVFWAFKPCIDGFQFCRNIISVDGTDLYTKYKYKLLIAAAMDRNQQVLPLAFAVVDEETYPSWKWFLQQLSRHVIRGRRGMCLISDRHGRLIKAVREGPDFVSPHGVHRYCLRHVCSNLTVLLKNVVLKDLCWQAGSEYQLRKFNRIMDEIKKQDVKAFAYLDAINKEKWTASHDGGWRCGILTINMSECINGVLKGARRLPISVLVEITLERTVHYFHVRAIKGQKMLQNNQLWTDFAFKMFISWQQKAVEHTVTKYSHAQQSASVVTRRQGRHGMNTHVVKIANRECSCGKWNQFGIPCSHAQKVCGAYNISAASMVKNYYDVMAYNNTYSKHFEPVQSEDYWDDPNFQLVHDPTIRTVTRPD</sequence>
<dbReference type="PANTHER" id="PTHR31973">
    <property type="entry name" value="POLYPROTEIN, PUTATIVE-RELATED"/>
    <property type="match status" value="1"/>
</dbReference>
<keyword evidence="2 4" id="KW-0863">Zinc-finger</keyword>
<dbReference type="PANTHER" id="PTHR31973:SF195">
    <property type="entry name" value="MUDR FAMILY TRANSPOSASE"/>
    <property type="match status" value="1"/>
</dbReference>
<accession>A0AAW2KZ28</accession>
<evidence type="ECO:0000256" key="2">
    <source>
        <dbReference type="ARBA" id="ARBA00022771"/>
    </source>
</evidence>
<keyword evidence="3" id="KW-0862">Zinc</keyword>
<comment type="caution">
    <text evidence="7">The sequence shown here is derived from an EMBL/GenBank/DDBJ whole genome shotgun (WGS) entry which is preliminary data.</text>
</comment>
<dbReference type="EMBL" id="JACGWK010000016">
    <property type="protein sequence ID" value="KAL0311451.1"/>
    <property type="molecule type" value="Genomic_DNA"/>
</dbReference>
<dbReference type="GO" id="GO:0008270">
    <property type="term" value="F:zinc ion binding"/>
    <property type="evidence" value="ECO:0007669"/>
    <property type="project" value="UniProtKB-KW"/>
</dbReference>
<feature type="compositionally biased region" description="Acidic residues" evidence="5">
    <location>
        <begin position="246"/>
        <end position="257"/>
    </location>
</feature>
<reference evidence="7" key="1">
    <citation type="submission" date="2020-06" db="EMBL/GenBank/DDBJ databases">
        <authorList>
            <person name="Li T."/>
            <person name="Hu X."/>
            <person name="Zhang T."/>
            <person name="Song X."/>
            <person name="Zhang H."/>
            <person name="Dai N."/>
            <person name="Sheng W."/>
            <person name="Hou X."/>
            <person name="Wei L."/>
        </authorList>
    </citation>
    <scope>NUCLEOTIDE SEQUENCE</scope>
    <source>
        <strain evidence="7">G01</strain>
        <tissue evidence="7">Leaf</tissue>
    </source>
</reference>
<evidence type="ECO:0000259" key="6">
    <source>
        <dbReference type="PROSITE" id="PS50966"/>
    </source>
</evidence>
<evidence type="ECO:0000256" key="3">
    <source>
        <dbReference type="ARBA" id="ARBA00022833"/>
    </source>
</evidence>
<feature type="region of interest" description="Disordered" evidence="5">
    <location>
        <begin position="217"/>
        <end position="267"/>
    </location>
</feature>
<dbReference type="SMART" id="SM00575">
    <property type="entry name" value="ZnF_PMZ"/>
    <property type="match status" value="1"/>
</dbReference>
<dbReference type="Pfam" id="PF10551">
    <property type="entry name" value="MULE"/>
    <property type="match status" value="1"/>
</dbReference>
<keyword evidence="1" id="KW-0479">Metal-binding</keyword>
<dbReference type="InterPro" id="IPR007527">
    <property type="entry name" value="Znf_SWIM"/>
</dbReference>
<feature type="domain" description="SWIM-type" evidence="6">
    <location>
        <begin position="699"/>
        <end position="731"/>
    </location>
</feature>
<dbReference type="InterPro" id="IPR006564">
    <property type="entry name" value="Znf_PMZ"/>
</dbReference>
<gene>
    <name evidence="7" type="ORF">Sangu_2439800</name>
</gene>
<proteinExistence type="predicted"/>
<dbReference type="AlphaFoldDB" id="A0AAW2KZ28"/>
<name>A0AAW2KZ28_9LAMI</name>
<dbReference type="Pfam" id="PF04434">
    <property type="entry name" value="SWIM"/>
    <property type="match status" value="1"/>
</dbReference>